<comment type="caution">
    <text evidence="13">The sequence shown here is derived from an EMBL/GenBank/DDBJ whole genome shotgun (WGS) entry which is preliminary data.</text>
</comment>
<dbReference type="GO" id="GO:0019646">
    <property type="term" value="P:aerobic electron transport chain"/>
    <property type="evidence" value="ECO:0007669"/>
    <property type="project" value="InterPro"/>
</dbReference>
<evidence type="ECO:0000256" key="10">
    <source>
        <dbReference type="RuleBase" id="RU003376"/>
    </source>
</evidence>
<dbReference type="InterPro" id="IPR013833">
    <property type="entry name" value="Cyt_c_oxidase_su3_a-hlx"/>
</dbReference>
<name>A0A5N0TA55_9GAMM</name>
<dbReference type="InterPro" id="IPR000298">
    <property type="entry name" value="Cyt_c_oxidase-like_su3"/>
</dbReference>
<feature type="transmembrane region" description="Helical" evidence="11">
    <location>
        <begin position="223"/>
        <end position="249"/>
    </location>
</feature>
<keyword evidence="6 11" id="KW-1133">Transmembrane helix</keyword>
<keyword evidence="5" id="KW-1278">Translocase</keyword>
<feature type="transmembrane region" description="Helical" evidence="11">
    <location>
        <begin position="270"/>
        <end position="289"/>
    </location>
</feature>
<gene>
    <name evidence="13" type="ORF">F3N42_06590</name>
</gene>
<dbReference type="CDD" id="cd01665">
    <property type="entry name" value="Cyt_c_Oxidase_III"/>
    <property type="match status" value="1"/>
</dbReference>
<keyword evidence="14" id="KW-1185">Reference proteome</keyword>
<feature type="transmembrane region" description="Helical" evidence="11">
    <location>
        <begin position="87"/>
        <end position="107"/>
    </location>
</feature>
<dbReference type="PANTHER" id="PTHR11403:SF7">
    <property type="entry name" value="CYTOCHROME C OXIDASE SUBUNIT 3"/>
    <property type="match status" value="1"/>
</dbReference>
<evidence type="ECO:0000256" key="6">
    <source>
        <dbReference type="ARBA" id="ARBA00022989"/>
    </source>
</evidence>
<evidence type="ECO:0000256" key="1">
    <source>
        <dbReference type="ARBA" id="ARBA00004141"/>
    </source>
</evidence>
<comment type="similarity">
    <text evidence="2 10">Belongs to the cytochrome c oxidase subunit 3 family.</text>
</comment>
<evidence type="ECO:0000313" key="13">
    <source>
        <dbReference type="EMBL" id="KAA9131842.1"/>
    </source>
</evidence>
<dbReference type="FunFam" id="1.20.120.80:FF:000003">
    <property type="entry name" value="Cytochrome c oxidase subunit 3"/>
    <property type="match status" value="1"/>
</dbReference>
<dbReference type="PROSITE" id="PS50253">
    <property type="entry name" value="COX3"/>
    <property type="match status" value="1"/>
</dbReference>
<comment type="subcellular location">
    <subcellularLocation>
        <location evidence="10">Cell membrane</location>
        <topology evidence="10">Multi-pass membrane protein</topology>
    </subcellularLocation>
    <subcellularLocation>
        <location evidence="1">Membrane</location>
        <topology evidence="1">Multi-pass membrane protein</topology>
    </subcellularLocation>
</comment>
<feature type="transmembrane region" description="Helical" evidence="11">
    <location>
        <begin position="151"/>
        <end position="174"/>
    </location>
</feature>
<keyword evidence="4 10" id="KW-0812">Transmembrane</keyword>
<dbReference type="RefSeq" id="WP_150863632.1">
    <property type="nucleotide sequence ID" value="NZ_VYXP01000004.1"/>
</dbReference>
<reference evidence="13 14" key="1">
    <citation type="submission" date="2019-09" db="EMBL/GenBank/DDBJ databases">
        <title>Wenzhouxiangella sp. Genome sequencing and assembly.</title>
        <authorList>
            <person name="Zhang R."/>
        </authorList>
    </citation>
    <scope>NUCLEOTIDE SEQUENCE [LARGE SCALE GENOMIC DNA]</scope>
    <source>
        <strain evidence="13 14">W260</strain>
    </source>
</reference>
<dbReference type="Gene3D" id="1.20.120.80">
    <property type="entry name" value="Cytochrome c oxidase, subunit III, four-helix bundle"/>
    <property type="match status" value="1"/>
</dbReference>
<dbReference type="GO" id="GO:0005886">
    <property type="term" value="C:plasma membrane"/>
    <property type="evidence" value="ECO:0007669"/>
    <property type="project" value="UniProtKB-SubCell"/>
</dbReference>
<accession>A0A5N0TA55</accession>
<evidence type="ECO:0000256" key="8">
    <source>
        <dbReference type="ARBA" id="ARBA00031400"/>
    </source>
</evidence>
<dbReference type="InterPro" id="IPR033945">
    <property type="entry name" value="Cyt_c_oxase_su3_dom"/>
</dbReference>
<evidence type="ECO:0000259" key="12">
    <source>
        <dbReference type="PROSITE" id="PS50253"/>
    </source>
</evidence>
<evidence type="ECO:0000313" key="14">
    <source>
        <dbReference type="Proteomes" id="UP000325372"/>
    </source>
</evidence>
<dbReference type="AlphaFoldDB" id="A0A5N0TA55"/>
<feature type="transmembrane region" description="Helical" evidence="11">
    <location>
        <begin position="45"/>
        <end position="66"/>
    </location>
</feature>
<dbReference type="EMBL" id="VYXP01000004">
    <property type="protein sequence ID" value="KAA9131842.1"/>
    <property type="molecule type" value="Genomic_DNA"/>
</dbReference>
<evidence type="ECO:0000256" key="11">
    <source>
        <dbReference type="SAM" id="Phobius"/>
    </source>
</evidence>
<evidence type="ECO:0000256" key="2">
    <source>
        <dbReference type="ARBA" id="ARBA00010581"/>
    </source>
</evidence>
<feature type="transmembrane region" description="Helical" evidence="11">
    <location>
        <begin position="21"/>
        <end position="39"/>
    </location>
</feature>
<dbReference type="GO" id="GO:0004129">
    <property type="term" value="F:cytochrome-c oxidase activity"/>
    <property type="evidence" value="ECO:0007669"/>
    <property type="project" value="UniProtKB-EC"/>
</dbReference>
<protein>
    <recommendedName>
        <fullName evidence="3">cytochrome-c oxidase</fullName>
        <ecNumber evidence="3">7.1.1.9</ecNumber>
    </recommendedName>
    <alternativeName>
        <fullName evidence="8">Cytochrome aa3 subunit 3</fullName>
    </alternativeName>
    <alternativeName>
        <fullName evidence="9">Cytochrome c oxidase polypeptide III</fullName>
    </alternativeName>
</protein>
<dbReference type="InterPro" id="IPR035973">
    <property type="entry name" value="Cyt_c_oxidase_su3-like_sf"/>
</dbReference>
<evidence type="ECO:0000256" key="4">
    <source>
        <dbReference type="ARBA" id="ARBA00022692"/>
    </source>
</evidence>
<evidence type="ECO:0000256" key="5">
    <source>
        <dbReference type="ARBA" id="ARBA00022967"/>
    </source>
</evidence>
<dbReference type="Pfam" id="PF00510">
    <property type="entry name" value="COX3"/>
    <property type="match status" value="2"/>
</dbReference>
<feature type="transmembrane region" description="Helical" evidence="11">
    <location>
        <begin position="186"/>
        <end position="203"/>
    </location>
</feature>
<evidence type="ECO:0000256" key="7">
    <source>
        <dbReference type="ARBA" id="ARBA00023136"/>
    </source>
</evidence>
<keyword evidence="7 11" id="KW-0472">Membrane</keyword>
<proteinExistence type="inferred from homology"/>
<evidence type="ECO:0000256" key="3">
    <source>
        <dbReference type="ARBA" id="ARBA00012949"/>
    </source>
</evidence>
<dbReference type="Proteomes" id="UP000325372">
    <property type="component" value="Unassembled WGS sequence"/>
</dbReference>
<sequence length="290" mass="32061">MGQHADSSIYYVPHGTKWPMVGSLGLATTLVSAAMWMNGASAGEWGMYIGLAIIIFMVFGWFGQVIRESEGGMYNSQVDASFRIGMVWFIFSEVMFFACFFGALFYARALAVPWLGGAGNNAATNELLWQGYVSAWPTNGPGEVGGDFGTIPAFGVPFLNTLILLTSGVTLTLAHHALRANQRKPLVIWLAVTVLLGALFLFYQVEEYAEAYGHLGLTLGSGIYGSTFFMLTGFHGMHVTLGAIMLFVIMIRCMRGHFKPDYHFGFEAVAWYWHFVDVVWLGLFIFVYVL</sequence>
<dbReference type="PANTHER" id="PTHR11403">
    <property type="entry name" value="CYTOCHROME C OXIDASE SUBUNIT III"/>
    <property type="match status" value="1"/>
</dbReference>
<feature type="domain" description="Heme-copper oxidase subunit III family profile" evidence="12">
    <location>
        <begin position="6"/>
        <end position="290"/>
    </location>
</feature>
<dbReference type="SUPFAM" id="SSF81452">
    <property type="entry name" value="Cytochrome c oxidase subunit III-like"/>
    <property type="match status" value="1"/>
</dbReference>
<dbReference type="EC" id="7.1.1.9" evidence="3"/>
<dbReference type="InterPro" id="IPR024791">
    <property type="entry name" value="Cyt_c/ubiquinol_Oxase_su3"/>
</dbReference>
<organism evidence="13 14">
    <name type="scientific">Marinihelvus fidelis</name>
    <dbReference type="NCBI Taxonomy" id="2613842"/>
    <lineage>
        <taxon>Bacteria</taxon>
        <taxon>Pseudomonadati</taxon>
        <taxon>Pseudomonadota</taxon>
        <taxon>Gammaproteobacteria</taxon>
        <taxon>Chromatiales</taxon>
        <taxon>Wenzhouxiangellaceae</taxon>
        <taxon>Marinihelvus</taxon>
    </lineage>
</organism>
<dbReference type="Gene3D" id="1.10.287.70">
    <property type="match status" value="1"/>
</dbReference>
<evidence type="ECO:0000256" key="9">
    <source>
        <dbReference type="ARBA" id="ARBA00031625"/>
    </source>
</evidence>